<dbReference type="GO" id="GO:0005737">
    <property type="term" value="C:cytoplasm"/>
    <property type="evidence" value="ECO:0007669"/>
    <property type="project" value="UniProtKB-SubCell"/>
</dbReference>
<keyword evidence="6" id="KW-0238">DNA-binding</keyword>
<protein>
    <submittedName>
        <fullName evidence="8 10">Histone</fullName>
    </submittedName>
    <submittedName>
        <fullName evidence="9">NFYB/HAP3 family transcription factor subunit</fullName>
    </submittedName>
</protein>
<dbReference type="InterPro" id="IPR003958">
    <property type="entry name" value="CBFA_NFYB_domain"/>
</dbReference>
<comment type="caution">
    <text evidence="8">The sequence shown here is derived from an EMBL/GenBank/DDBJ whole genome shotgun (WGS) entry which is preliminary data.</text>
</comment>
<sequence length="75" mass="8185">MAKRTTPIPVAPLYRILRKAGASRVGQDAKLAMVESVLQVAEAISARAVELAKHAGRKTVHEDDIRLAIRELRGL</sequence>
<dbReference type="EMBL" id="QEFP02000019">
    <property type="protein sequence ID" value="MCC5447274.1"/>
    <property type="molecule type" value="Genomic_DNA"/>
</dbReference>
<evidence type="ECO:0000256" key="2">
    <source>
        <dbReference type="ARBA" id="ARBA00004496"/>
    </source>
</evidence>
<evidence type="ECO:0000313" key="9">
    <source>
        <dbReference type="EMBL" id="MCC5447274.1"/>
    </source>
</evidence>
<gene>
    <name evidence="9" type="ORF">DDW03_002565</name>
    <name evidence="10" type="ORF">DDW03_01955</name>
    <name evidence="11" type="ORF">DDW05_01135</name>
    <name evidence="8" type="ORF">Nst1_606</name>
</gene>
<evidence type="ECO:0000256" key="4">
    <source>
        <dbReference type="ARBA" id="ARBA00022454"/>
    </source>
</evidence>
<proteinExistence type="inferred from homology"/>
<keyword evidence="5" id="KW-0963">Cytoplasm</keyword>
<feature type="domain" description="Transcription factor CBF/NF-Y/archaeal histone" evidence="7">
    <location>
        <begin position="8"/>
        <end position="69"/>
    </location>
</feature>
<evidence type="ECO:0000313" key="8">
    <source>
        <dbReference type="EMBL" id="EOD42189.1"/>
    </source>
</evidence>
<dbReference type="EMBL" id="QEFH01000006">
    <property type="protein sequence ID" value="PVU71407.1"/>
    <property type="molecule type" value="Genomic_DNA"/>
</dbReference>
<dbReference type="NCBIfam" id="NF043032">
    <property type="entry name" value="archaea_histone"/>
    <property type="match status" value="1"/>
</dbReference>
<evidence type="ECO:0000256" key="1">
    <source>
        <dbReference type="ARBA" id="ARBA00004286"/>
    </source>
</evidence>
<accession>R1G8M2</accession>
<dbReference type="PATRIC" id="fig|1294122.7.peg.587"/>
<organism evidence="8 12">
    <name type="scientific">Nanobsidianus stetteri</name>
    <dbReference type="NCBI Taxonomy" id="1294122"/>
    <lineage>
        <taxon>Archaea</taxon>
        <taxon>Nanobdellota</taxon>
        <taxon>Candidatus Nanoarchaeia</taxon>
        <taxon>Nanoarchaeales</taxon>
        <taxon>Nanopusillaceae</taxon>
        <taxon>Candidatus Nanobsidianus</taxon>
    </lineage>
</organism>
<reference evidence="8 12" key="1">
    <citation type="submission" date="2013-02" db="EMBL/GenBank/DDBJ databases">
        <title>Insights into archaeal evolution and symbiosis from the genomes of a Nanoarchaeon and its crenarchaeal host from Yellowstone National Park.</title>
        <authorList>
            <person name="Podar M."/>
            <person name="Makarova K.S."/>
            <person name="Graham D.E."/>
            <person name="Wolf Y.I."/>
            <person name="Koonin E.V."/>
            <person name="Reysenbach A.-L."/>
        </authorList>
    </citation>
    <scope>NUCLEOTIDE SEQUENCE [LARGE SCALE GENOMIC DNA]</scope>
</reference>
<evidence type="ECO:0000259" key="7">
    <source>
        <dbReference type="Pfam" id="PF00808"/>
    </source>
</evidence>
<dbReference type="PANTHER" id="PTHR47828:SF1">
    <property type="entry name" value="ARCHAEAL HISTONE A"/>
    <property type="match status" value="1"/>
</dbReference>
<dbReference type="Proteomes" id="UP000053279">
    <property type="component" value="Unassembled WGS sequence"/>
</dbReference>
<dbReference type="PANTHER" id="PTHR47828">
    <property type="entry name" value="ARCHAEAL HISTONE A"/>
    <property type="match status" value="1"/>
</dbReference>
<dbReference type="InterPro" id="IPR050004">
    <property type="entry name" value="HmfB-like"/>
</dbReference>
<comment type="similarity">
    <text evidence="3">Belongs to the archaeal histone HMF family.</text>
</comment>
<dbReference type="CDD" id="cd22909">
    <property type="entry name" value="HFD_archaea_histone-like"/>
    <property type="match status" value="1"/>
</dbReference>
<dbReference type="InterPro" id="IPR050947">
    <property type="entry name" value="Archaeal_histone_HMF"/>
</dbReference>
<evidence type="ECO:0000313" key="10">
    <source>
        <dbReference type="EMBL" id="PVU68534.1"/>
    </source>
</evidence>
<dbReference type="Pfam" id="PF00808">
    <property type="entry name" value="CBFD_NFYB_HMF"/>
    <property type="match status" value="1"/>
</dbReference>
<dbReference type="EMBL" id="APJZ01000007">
    <property type="protein sequence ID" value="EOD42189.1"/>
    <property type="molecule type" value="Genomic_DNA"/>
</dbReference>
<reference evidence="9" key="5">
    <citation type="submission" date="2021-11" db="EMBL/GenBank/DDBJ databases">
        <authorList>
            <person name="Munson-Mcgee J."/>
            <person name="Field E."/>
            <person name="Bateson M."/>
            <person name="Rooney C."/>
            <person name="Stepanauskas R."/>
            <person name="Young M."/>
        </authorList>
    </citation>
    <scope>NUCLEOTIDE SEQUENCE</scope>
    <source>
        <strain evidence="9">SCGC AB-777_F03</strain>
    </source>
</reference>
<evidence type="ECO:0000256" key="3">
    <source>
        <dbReference type="ARBA" id="ARBA00008264"/>
    </source>
</evidence>
<dbReference type="GO" id="GO:0003677">
    <property type="term" value="F:DNA binding"/>
    <property type="evidence" value="ECO:0007669"/>
    <property type="project" value="UniProtKB-KW"/>
</dbReference>
<dbReference type="InterPro" id="IPR009072">
    <property type="entry name" value="Histone-fold"/>
</dbReference>
<dbReference type="AlphaFoldDB" id="R1G8M2"/>
<dbReference type="RefSeq" id="WP_004578411.1">
    <property type="nucleotide sequence ID" value="NZ_QEFP02000019.1"/>
</dbReference>
<dbReference type="Proteomes" id="UP000245509">
    <property type="component" value="Unassembled WGS sequence"/>
</dbReference>
<reference evidence="9" key="3">
    <citation type="submission" date="2017-05" db="EMBL/GenBank/DDBJ databases">
        <authorList>
            <person name="Munson-Mcgee J.H."/>
        </authorList>
    </citation>
    <scope>NUCLEOTIDE SEQUENCE</scope>
    <source>
        <strain evidence="9">SCGC AB-777_F03</strain>
    </source>
</reference>
<keyword evidence="12" id="KW-1185">Reference proteome</keyword>
<dbReference type="SUPFAM" id="SSF47113">
    <property type="entry name" value="Histone-fold"/>
    <property type="match status" value="1"/>
</dbReference>
<evidence type="ECO:0000313" key="12">
    <source>
        <dbReference type="Proteomes" id="UP000053279"/>
    </source>
</evidence>
<evidence type="ECO:0000256" key="5">
    <source>
        <dbReference type="ARBA" id="ARBA00022490"/>
    </source>
</evidence>
<evidence type="ECO:0000313" key="11">
    <source>
        <dbReference type="EMBL" id="PVU71407.1"/>
    </source>
</evidence>
<reference evidence="10" key="4">
    <citation type="submission" date="2017-05" db="EMBL/GenBank/DDBJ databases">
        <authorList>
            <person name="Song R."/>
            <person name="Chenine A.L."/>
            <person name="Ruprecht R.M."/>
        </authorList>
    </citation>
    <scope>NUCLEOTIDE SEQUENCE</scope>
    <source>
        <strain evidence="10">SCGC AB-777_F03</strain>
        <strain evidence="11">SCGC AB-777_O03</strain>
    </source>
</reference>
<dbReference type="GO" id="GO:0005694">
    <property type="term" value="C:chromosome"/>
    <property type="evidence" value="ECO:0007669"/>
    <property type="project" value="UniProtKB-SubCell"/>
</dbReference>
<name>R1G8M2_NANST</name>
<dbReference type="GO" id="GO:0046982">
    <property type="term" value="F:protein heterodimerization activity"/>
    <property type="evidence" value="ECO:0007669"/>
    <property type="project" value="InterPro"/>
</dbReference>
<reference evidence="9 13" key="2">
    <citation type="journal article" date="2015" name="Appl. Environ. Microbiol.">
        <title>Nanoarchaeota, Their Sulfolobales Host, and Nanoarchaeota Virus Distribution across Yellowstone National Park Hot Springs.</title>
        <authorList>
            <person name="Munson-McGee J.H."/>
            <person name="Field E.K."/>
            <person name="Bateson M."/>
            <person name="Rooney C."/>
            <person name="Stepanauskas R."/>
            <person name="Young M.J."/>
        </authorList>
    </citation>
    <scope>NUCLEOTIDE SEQUENCE</scope>
    <source>
        <strain evidence="9">SCGC AB-777_F03</strain>
        <strain evidence="11">SCGC AB-777_O03</strain>
    </source>
</reference>
<evidence type="ECO:0000313" key="13">
    <source>
        <dbReference type="Proteomes" id="UP000245908"/>
    </source>
</evidence>
<comment type="subcellular location">
    <subcellularLocation>
        <location evidence="1">Chromosome</location>
    </subcellularLocation>
    <subcellularLocation>
        <location evidence="2">Cytoplasm</location>
    </subcellularLocation>
</comment>
<evidence type="ECO:0000256" key="6">
    <source>
        <dbReference type="ARBA" id="ARBA00023125"/>
    </source>
</evidence>
<keyword evidence="4" id="KW-0158">Chromosome</keyword>
<dbReference type="EMBL" id="QEFP01000008">
    <property type="protein sequence ID" value="PVU68534.1"/>
    <property type="molecule type" value="Genomic_DNA"/>
</dbReference>
<dbReference type="Proteomes" id="UP000245908">
    <property type="component" value="Unassembled WGS sequence"/>
</dbReference>
<dbReference type="Gene3D" id="1.10.20.10">
    <property type="entry name" value="Histone, subunit A"/>
    <property type="match status" value="1"/>
</dbReference>